<evidence type="ECO:0000313" key="5">
    <source>
        <dbReference type="Proteomes" id="UP001566132"/>
    </source>
</evidence>
<evidence type="ECO:0000256" key="1">
    <source>
        <dbReference type="SAM" id="MobiDB-lite"/>
    </source>
</evidence>
<proteinExistence type="predicted"/>
<sequence length="435" mass="49876">MQLVKLNGSNKKLKWTAEDMSNAIVIYSAGPRAYRLLLKRGYPYPAVSTIKSWLAKIKISPGIIKNIFNIISHTEMTPLQKVCVIAFDEMKIRSVYEYDRVTDTTMKPSNYVQIVLLRGLFENWKQPIFFEYDFQMTTEKFFEIILFVEQLGFQVVACVSDLGGGNRGFFRGLNVTPEQPFFINPANKEKVFVIADVPHLIKLIRNHFVDKDATCSSDLRMTYKITKETLNVTGPGRQKVKLATKLFSNTISAAIIRSGTLDDLQCDFWFECAEFFKLVNDWFDVLNSRTLVSDTRDRLKPYGLKLESQNHILDSMTATIKNMRVIGRTTLLPFQKGVIMTNTSVQLLFKDLQRRFSTKYILTYRLNQDVIKNFFGVIRANGGLHDHPSALEVKYRIRKYIFGRNEGSLSSMGNTEDDQTPSLPTESNLTGHLFL</sequence>
<evidence type="ECO:0000259" key="3">
    <source>
        <dbReference type="Pfam" id="PF21788"/>
    </source>
</evidence>
<reference evidence="4 5" key="1">
    <citation type="submission" date="2024-05" db="EMBL/GenBank/DDBJ databases">
        <title>Genetic variation in Jamaican populations of the coffee berry borer (Hypothenemus hampei).</title>
        <authorList>
            <person name="Errbii M."/>
            <person name="Myrie A."/>
        </authorList>
    </citation>
    <scope>NUCLEOTIDE SEQUENCE [LARGE SCALE GENOMIC DNA]</scope>
    <source>
        <strain evidence="4">JA-Hopewell-2020-01-JO</strain>
        <tissue evidence="4">Whole body</tissue>
    </source>
</reference>
<feature type="domain" description="Transposable element P transposase-like RNase H" evidence="2">
    <location>
        <begin position="60"/>
        <end position="173"/>
    </location>
</feature>
<evidence type="ECO:0008006" key="6">
    <source>
        <dbReference type="Google" id="ProtNLM"/>
    </source>
</evidence>
<evidence type="ECO:0000313" key="4">
    <source>
        <dbReference type="EMBL" id="KAL1493601.1"/>
    </source>
</evidence>
<evidence type="ECO:0000259" key="2">
    <source>
        <dbReference type="Pfam" id="PF21787"/>
    </source>
</evidence>
<gene>
    <name evidence="4" type="ORF">ABEB36_009302</name>
</gene>
<dbReference type="EMBL" id="JBDJPC010000007">
    <property type="protein sequence ID" value="KAL1493601.1"/>
    <property type="molecule type" value="Genomic_DNA"/>
</dbReference>
<dbReference type="Proteomes" id="UP001566132">
    <property type="component" value="Unassembled WGS sequence"/>
</dbReference>
<dbReference type="Pfam" id="PF21787">
    <property type="entry name" value="TNP-like_RNaseH_N"/>
    <property type="match status" value="1"/>
</dbReference>
<feature type="region of interest" description="Disordered" evidence="1">
    <location>
        <begin position="410"/>
        <end position="435"/>
    </location>
</feature>
<name>A0ABD1EG61_HYPHA</name>
<organism evidence="4 5">
    <name type="scientific">Hypothenemus hampei</name>
    <name type="common">Coffee berry borer</name>
    <dbReference type="NCBI Taxonomy" id="57062"/>
    <lineage>
        <taxon>Eukaryota</taxon>
        <taxon>Metazoa</taxon>
        <taxon>Ecdysozoa</taxon>
        <taxon>Arthropoda</taxon>
        <taxon>Hexapoda</taxon>
        <taxon>Insecta</taxon>
        <taxon>Pterygota</taxon>
        <taxon>Neoptera</taxon>
        <taxon>Endopterygota</taxon>
        <taxon>Coleoptera</taxon>
        <taxon>Polyphaga</taxon>
        <taxon>Cucujiformia</taxon>
        <taxon>Curculionidae</taxon>
        <taxon>Scolytinae</taxon>
        <taxon>Hypothenemus</taxon>
    </lineage>
</organism>
<keyword evidence="5" id="KW-1185">Reference proteome</keyword>
<dbReference type="Pfam" id="PF21788">
    <property type="entry name" value="TNP-like_GBD"/>
    <property type="match status" value="1"/>
</dbReference>
<feature type="domain" description="Transposable element P transposase-like GTP-binding insertion" evidence="3">
    <location>
        <begin position="220"/>
        <end position="294"/>
    </location>
</feature>
<dbReference type="InterPro" id="IPR048365">
    <property type="entry name" value="TNP-like_RNaseH_N"/>
</dbReference>
<dbReference type="AlphaFoldDB" id="A0ABD1EG61"/>
<comment type="caution">
    <text evidence="4">The sequence shown here is derived from an EMBL/GenBank/DDBJ whole genome shotgun (WGS) entry which is preliminary data.</text>
</comment>
<dbReference type="InterPro" id="IPR048366">
    <property type="entry name" value="TNP-like_GBD"/>
</dbReference>
<accession>A0ABD1EG61</accession>
<protein>
    <recommendedName>
        <fullName evidence="6">Transposable element P transposase</fullName>
    </recommendedName>
</protein>